<dbReference type="GO" id="GO:0016020">
    <property type="term" value="C:membrane"/>
    <property type="evidence" value="ECO:0007669"/>
    <property type="project" value="InterPro"/>
</dbReference>
<dbReference type="AlphaFoldDB" id="A0A1Y0IS19"/>
<evidence type="ECO:0000313" key="5">
    <source>
        <dbReference type="Proteomes" id="UP000195437"/>
    </source>
</evidence>
<evidence type="ECO:0000313" key="4">
    <source>
        <dbReference type="EMBL" id="ARU63408.1"/>
    </source>
</evidence>
<evidence type="ECO:0000256" key="1">
    <source>
        <dbReference type="ARBA" id="ARBA00005278"/>
    </source>
</evidence>
<gene>
    <name evidence="4" type="ORF">CBW65_22250</name>
</gene>
<reference evidence="5" key="1">
    <citation type="submission" date="2017-05" db="EMBL/GenBank/DDBJ databases">
        <authorList>
            <person name="Sung H."/>
        </authorList>
    </citation>
    <scope>NUCLEOTIDE SEQUENCE [LARGE SCALE GENOMIC DNA]</scope>
    <source>
        <strain evidence="5">AR23208</strain>
    </source>
</reference>
<dbReference type="KEGG" id="tum:CBW65_22250"/>
<evidence type="ECO:0000256" key="3">
    <source>
        <dbReference type="SAM" id="Phobius"/>
    </source>
</evidence>
<dbReference type="Proteomes" id="UP000195437">
    <property type="component" value="Chromosome"/>
</dbReference>
<evidence type="ECO:0000256" key="2">
    <source>
        <dbReference type="ARBA" id="ARBA00023136"/>
    </source>
</evidence>
<dbReference type="GO" id="GO:0009847">
    <property type="term" value="P:spore germination"/>
    <property type="evidence" value="ECO:0007669"/>
    <property type="project" value="InterPro"/>
</dbReference>
<comment type="similarity">
    <text evidence="1">Belongs to the GerABKA family.</text>
</comment>
<proteinExistence type="inferred from homology"/>
<dbReference type="Pfam" id="PF03323">
    <property type="entry name" value="GerA"/>
    <property type="match status" value="1"/>
</dbReference>
<accession>A0A1Y0IS19</accession>
<organism evidence="4 5">
    <name type="scientific">Tumebacillus avium</name>
    <dbReference type="NCBI Taxonomy" id="1903704"/>
    <lineage>
        <taxon>Bacteria</taxon>
        <taxon>Bacillati</taxon>
        <taxon>Bacillota</taxon>
        <taxon>Bacilli</taxon>
        <taxon>Bacillales</taxon>
        <taxon>Alicyclobacillaceae</taxon>
        <taxon>Tumebacillus</taxon>
    </lineage>
</organism>
<dbReference type="PANTHER" id="PTHR22550">
    <property type="entry name" value="SPORE GERMINATION PROTEIN"/>
    <property type="match status" value="1"/>
</dbReference>
<feature type="transmembrane region" description="Helical" evidence="3">
    <location>
        <begin position="301"/>
        <end position="325"/>
    </location>
</feature>
<evidence type="ECO:0008006" key="6">
    <source>
        <dbReference type="Google" id="ProtNLM"/>
    </source>
</evidence>
<name>A0A1Y0IS19_9BACL</name>
<dbReference type="RefSeq" id="WP_087458753.1">
    <property type="nucleotide sequence ID" value="NZ_CP021434.1"/>
</dbReference>
<keyword evidence="2 3" id="KW-0472">Membrane</keyword>
<keyword evidence="3" id="KW-0812">Transmembrane</keyword>
<dbReference type="OrthoDB" id="9772630at2"/>
<keyword evidence="3" id="KW-1133">Transmembrane helix</keyword>
<dbReference type="EMBL" id="CP021434">
    <property type="protein sequence ID" value="ARU63408.1"/>
    <property type="molecule type" value="Genomic_DNA"/>
</dbReference>
<keyword evidence="5" id="KW-1185">Reference proteome</keyword>
<dbReference type="PANTHER" id="PTHR22550:SF5">
    <property type="entry name" value="LEUCINE ZIPPER PROTEIN 4"/>
    <property type="match status" value="1"/>
</dbReference>
<dbReference type="InterPro" id="IPR004995">
    <property type="entry name" value="Spore_Ger"/>
</dbReference>
<feature type="transmembrane region" description="Helical" evidence="3">
    <location>
        <begin position="428"/>
        <end position="452"/>
    </location>
</feature>
<sequence length="508" mass="56312">MKKVLATLLGKLIQGQGMNAQRGEQDVPDVPFGSDGQANVRRVGQELGNPPDLIHESFRIQNQTYRILYIKTMTNYDSLQRDLLGQMRQIAQSGQTIAMGQKKSAEKLADATSLLLEGWTLVSIPGKDGFVCFKTDEVVGRNVERAENQSIVIGPQEAFNESLENNLSLIRKRLKSPQLRIEFVKIGTLTQTTVAVVSMNEIVNEKNLEEMRERIKVLDTDSLLDSGTLAQLINDQPLSPFPQFHLVERPDTVVSGLIDGKVIVLVDGTPYVLMGPSAFIEFFHSPEDYFNRWASSSLVRLLRVFGVFVSITFSAIYVAVLTFHYEIIPANMLKTIAMSRARVPFPPLYEAIFLELTLEVLREAGARLPTKVGQTMGIVGGIVIGQAAVTAGLTSNVMIIIVSLSALASFVTPSYMMSNAMRVIRFPVILFAGWWGFVGMMVALTILLIHLLNLSSLGAPYMTPFAPLRLADLKDTLIRLPTQMLSNRPALTRAQRDAKREQGSMKRK</sequence>
<dbReference type="PIRSF" id="PIRSF005690">
    <property type="entry name" value="GerBA"/>
    <property type="match status" value="1"/>
</dbReference>
<protein>
    <recommendedName>
        <fullName evidence="6">Spore germination protein</fullName>
    </recommendedName>
</protein>
<dbReference type="InterPro" id="IPR050768">
    <property type="entry name" value="UPF0353/GerABKA_families"/>
</dbReference>
<feature type="transmembrane region" description="Helical" evidence="3">
    <location>
        <begin position="397"/>
        <end position="416"/>
    </location>
</feature>